<evidence type="ECO:0000259" key="3">
    <source>
        <dbReference type="Pfam" id="PF01467"/>
    </source>
</evidence>
<dbReference type="GO" id="GO:0016779">
    <property type="term" value="F:nucleotidyltransferase activity"/>
    <property type="evidence" value="ECO:0007669"/>
    <property type="project" value="UniProtKB-KW"/>
</dbReference>
<keyword evidence="2" id="KW-0548">Nucleotidyltransferase</keyword>
<evidence type="ECO:0000313" key="4">
    <source>
        <dbReference type="EMBL" id="OGZ54658.1"/>
    </source>
</evidence>
<reference evidence="4 5" key="1">
    <citation type="journal article" date="2016" name="Nat. Commun.">
        <title>Thousands of microbial genomes shed light on interconnected biogeochemical processes in an aquifer system.</title>
        <authorList>
            <person name="Anantharaman K."/>
            <person name="Brown C.T."/>
            <person name="Hug L.A."/>
            <person name="Sharon I."/>
            <person name="Castelle C.J."/>
            <person name="Probst A.J."/>
            <person name="Thomas B.C."/>
            <person name="Singh A."/>
            <person name="Wilkins M.J."/>
            <person name="Karaoz U."/>
            <person name="Brodie E.L."/>
            <person name="Williams K.H."/>
            <person name="Hubbard S.S."/>
            <person name="Banfield J.F."/>
        </authorList>
    </citation>
    <scope>NUCLEOTIDE SEQUENCE [LARGE SCALE GENOMIC DNA]</scope>
</reference>
<dbReference type="Gene3D" id="3.40.50.620">
    <property type="entry name" value="HUPs"/>
    <property type="match status" value="1"/>
</dbReference>
<keyword evidence="1" id="KW-0808">Transferase</keyword>
<dbReference type="InterPro" id="IPR004821">
    <property type="entry name" value="Cyt_trans-like"/>
</dbReference>
<feature type="domain" description="Cytidyltransferase-like" evidence="3">
    <location>
        <begin position="14"/>
        <end position="106"/>
    </location>
</feature>
<dbReference type="PANTHER" id="PTHR43793:SF1">
    <property type="entry name" value="FAD SYNTHASE"/>
    <property type="match status" value="1"/>
</dbReference>
<comment type="caution">
    <text evidence="4">The sequence shown here is derived from an EMBL/GenBank/DDBJ whole genome shotgun (WGS) entry which is preliminary data.</text>
</comment>
<protein>
    <recommendedName>
        <fullName evidence="3">Cytidyltransferase-like domain-containing protein</fullName>
    </recommendedName>
</protein>
<proteinExistence type="predicted"/>
<evidence type="ECO:0000256" key="1">
    <source>
        <dbReference type="ARBA" id="ARBA00022679"/>
    </source>
</evidence>
<dbReference type="NCBIfam" id="TIGR00125">
    <property type="entry name" value="cyt_tran_rel"/>
    <property type="match status" value="1"/>
</dbReference>
<name>A0A1G2GXZ9_9BACT</name>
<dbReference type="InterPro" id="IPR014729">
    <property type="entry name" value="Rossmann-like_a/b/a_fold"/>
</dbReference>
<dbReference type="PANTHER" id="PTHR43793">
    <property type="entry name" value="FAD SYNTHASE"/>
    <property type="match status" value="1"/>
</dbReference>
<accession>A0A1G2GXZ9</accession>
<evidence type="ECO:0000313" key="5">
    <source>
        <dbReference type="Proteomes" id="UP000179106"/>
    </source>
</evidence>
<dbReference type="InterPro" id="IPR050385">
    <property type="entry name" value="Archaeal_FAD_synthase"/>
</dbReference>
<evidence type="ECO:0000256" key="2">
    <source>
        <dbReference type="ARBA" id="ARBA00022695"/>
    </source>
</evidence>
<organism evidence="4 5">
    <name type="scientific">Candidatus Ryanbacteria bacterium RIFCSPLOWO2_01_FULL_48_26</name>
    <dbReference type="NCBI Taxonomy" id="1802126"/>
    <lineage>
        <taxon>Bacteria</taxon>
        <taxon>Candidatus Ryaniibacteriota</taxon>
    </lineage>
</organism>
<dbReference type="STRING" id="1802126.A3B25_03515"/>
<dbReference type="SUPFAM" id="SSF52374">
    <property type="entry name" value="Nucleotidylyl transferase"/>
    <property type="match status" value="1"/>
</dbReference>
<dbReference type="AlphaFoldDB" id="A0A1G2GXZ9"/>
<sequence>MNNKIRKRRTKVLVFGTFDLLHKGHIYFLKQARKFGDTLIAIVARDSSAMDLKNRKPRHGERARLAAVRGIPGVSKTFLGDKILGSYSVLKKLQPDTICFGYDQYGLETDLRARMETGELPRIKIIRLKAYKPEKFKTSIVAKYRDQ</sequence>
<dbReference type="EMBL" id="MHNW01000004">
    <property type="protein sequence ID" value="OGZ54658.1"/>
    <property type="molecule type" value="Genomic_DNA"/>
</dbReference>
<gene>
    <name evidence="4" type="ORF">A3B25_03515</name>
</gene>
<dbReference type="Proteomes" id="UP000179106">
    <property type="component" value="Unassembled WGS sequence"/>
</dbReference>
<dbReference type="Pfam" id="PF01467">
    <property type="entry name" value="CTP_transf_like"/>
    <property type="match status" value="1"/>
</dbReference>